<dbReference type="Pfam" id="PF14200">
    <property type="entry name" value="RicinB_lectin_2"/>
    <property type="match status" value="1"/>
</dbReference>
<dbReference type="HOGENOM" id="CLU_013864_2_0_11"/>
<evidence type="ECO:0000259" key="3">
    <source>
        <dbReference type="SMART" id="SM00458"/>
    </source>
</evidence>
<keyword evidence="4" id="KW-0430">Lectin</keyword>
<evidence type="ECO:0000313" key="5">
    <source>
        <dbReference type="Proteomes" id="UP000000851"/>
    </source>
</evidence>
<dbReference type="InParanoid" id="C7Q1K5"/>
<dbReference type="Gene3D" id="2.160.20.10">
    <property type="entry name" value="Single-stranded right-handed beta-helix, Pectin lyase-like"/>
    <property type="match status" value="2"/>
</dbReference>
<dbReference type="InterPro" id="IPR012334">
    <property type="entry name" value="Pectin_lyas_fold"/>
</dbReference>
<dbReference type="SMART" id="SM00710">
    <property type="entry name" value="PbH1"/>
    <property type="match status" value="6"/>
</dbReference>
<dbReference type="Proteomes" id="UP000000851">
    <property type="component" value="Chromosome"/>
</dbReference>
<sequence length="1049" mass="109255" precursor="true">MKARGIRSRTALWLSALVAVSAAAYGTQAAATPSVARAAVQTTLYASPTGSGSSCSQTSPCALAEARSVVEGMNGSMTGDIVVYLTGGTYRLTSTFALGPQDSGTNGHTVYWEALPGQTPVFDGAQQVTGWSQYNSGLNIWRAPVAAGTRAGDLWVDGARASVTKSAINPGGFSQSGASFTTSDGSYRSWIDPTEAEIVDDNPWRQLHCPLAGITANGGGSSLNVNQACYNATLSNTGFPFNGAGYPTLNHITWIENAYALLNQPGQWFLDSAGGSLYYIPLPGQNMSTADVELPVVQDLVDVQGTPGHLTPINDTASGIAYSGSGWGSSTGRGLGDFQNDVHSTQTNGDSVSYTFTGSGITALTELNSDEGSIGVYIDGTLNQTVSAATSGQRTAEDAVVAVSGLTPGSHTIKLVKQSGTWMLLDGFVVIPTAVQPAHDITFSGITFQHNTWLTELSQGYPENQTGVMWSETNPWNQVKDPGMINVERGNHITFAGDTIAHTGDAGVDFGNGTQNSTLSTSRILDTAVNAVQVGEVDDYYLTDTALMTSGDTVTGNFIEHSGVVFESTSGILVGYTRNVTVSHNDVGYSAAQGISVGWGWGYASPYCSGCAHGYDYAGGNQVSYNYVYDNGLGDGAGNTVMAECIYTLGGQGDGNGSVWSTLTGNVCQDQYIYSNWGTIAHDEGSSYWQDRDNVVRWSGQDWMYYDQPTVNNITVGPTNYSDNAGYRAVVPNNTSFTQAAIVPDGQWPAGAQAVITAAGPPAQVAPLTGTLDDTCLCLNYTGSSWTWSGDRRLGDLDNGIHQATGNGDSFSVQFTGTGVSWIGEKSGSEGTAEIYVDGADKGSVNANSSPTQAQQTLYSVAGLAGGTHTLKVVKTGGTYLQVDAVNITGTAVVTGGSGGTGGGTGTYPTGYHALTIASNNLCLDNYGAGSTAGAIIDQWSCNSGTNQQFQFVPTSGGYGQLQIENSGQDVTVSGGSASQGVAGIVQQPVSTSTAAQWLPQQQSDGSWQFKNLNSGLCLDVYGASSSQGQQLDQWPCKNAPGTNQDFKP</sequence>
<name>C7Q1K5_CATAD</name>
<feature type="signal peptide" evidence="2">
    <location>
        <begin position="1"/>
        <end position="29"/>
    </location>
</feature>
<feature type="chain" id="PRO_5039139757" evidence="2">
    <location>
        <begin position="30"/>
        <end position="1049"/>
    </location>
</feature>
<dbReference type="AlphaFoldDB" id="C7Q1K5"/>
<dbReference type="EMBL" id="CP001700">
    <property type="protein sequence ID" value="ACU73734.1"/>
    <property type="molecule type" value="Genomic_DNA"/>
</dbReference>
<dbReference type="RefSeq" id="WP_015793463.1">
    <property type="nucleotide sequence ID" value="NC_013131.1"/>
</dbReference>
<dbReference type="STRING" id="479433.Caci_4874"/>
<organism evidence="4 5">
    <name type="scientific">Catenulispora acidiphila (strain DSM 44928 / JCM 14897 / NBRC 102108 / NRRL B-24433 / ID139908)</name>
    <dbReference type="NCBI Taxonomy" id="479433"/>
    <lineage>
        <taxon>Bacteria</taxon>
        <taxon>Bacillati</taxon>
        <taxon>Actinomycetota</taxon>
        <taxon>Actinomycetes</taxon>
        <taxon>Catenulisporales</taxon>
        <taxon>Catenulisporaceae</taxon>
        <taxon>Catenulispora</taxon>
    </lineage>
</organism>
<reference evidence="4 5" key="1">
    <citation type="journal article" date="2009" name="Stand. Genomic Sci.">
        <title>Complete genome sequence of Catenulispora acidiphila type strain (ID 139908).</title>
        <authorList>
            <person name="Copeland A."/>
            <person name="Lapidus A."/>
            <person name="Glavina Del Rio T."/>
            <person name="Nolan M."/>
            <person name="Lucas S."/>
            <person name="Chen F."/>
            <person name="Tice H."/>
            <person name="Cheng J.F."/>
            <person name="Bruce D."/>
            <person name="Goodwin L."/>
            <person name="Pitluck S."/>
            <person name="Mikhailova N."/>
            <person name="Pati A."/>
            <person name="Ivanova N."/>
            <person name="Mavromatis K."/>
            <person name="Chen A."/>
            <person name="Palaniappan K."/>
            <person name="Chain P."/>
            <person name="Land M."/>
            <person name="Hauser L."/>
            <person name="Chang Y.J."/>
            <person name="Jeffries C.D."/>
            <person name="Chertkov O."/>
            <person name="Brettin T."/>
            <person name="Detter J.C."/>
            <person name="Han C."/>
            <person name="Ali Z."/>
            <person name="Tindall B.J."/>
            <person name="Goker M."/>
            <person name="Bristow J."/>
            <person name="Eisen J.A."/>
            <person name="Markowitz V."/>
            <person name="Hugenholtz P."/>
            <person name="Kyrpides N.C."/>
            <person name="Klenk H.P."/>
        </authorList>
    </citation>
    <scope>NUCLEOTIDE SEQUENCE [LARGE SCALE GENOMIC DNA]</scope>
    <source>
        <strain evidence="5">DSM 44928 / JCM 14897 / NBRC 102108 / NRRL B-24433 / ID139908</strain>
    </source>
</reference>
<dbReference type="SUPFAM" id="SSF50370">
    <property type="entry name" value="Ricin B-like lectins"/>
    <property type="match status" value="1"/>
</dbReference>
<evidence type="ECO:0000256" key="2">
    <source>
        <dbReference type="SAM" id="SignalP"/>
    </source>
</evidence>
<dbReference type="CAZy" id="CBM13">
    <property type="family name" value="Carbohydrate-Binding Module Family 13"/>
</dbReference>
<dbReference type="Gene3D" id="2.60.120.260">
    <property type="entry name" value="Galactose-binding domain-like"/>
    <property type="match status" value="1"/>
</dbReference>
<dbReference type="CDD" id="cd00161">
    <property type="entry name" value="beta-trefoil_Ricin-like"/>
    <property type="match status" value="1"/>
</dbReference>
<dbReference type="InterPro" id="IPR006626">
    <property type="entry name" value="PbH1"/>
</dbReference>
<keyword evidence="2" id="KW-0732">Signal</keyword>
<evidence type="ECO:0000256" key="1">
    <source>
        <dbReference type="SAM" id="MobiDB-lite"/>
    </source>
</evidence>
<feature type="region of interest" description="Disordered" evidence="1">
    <location>
        <begin position="1029"/>
        <end position="1049"/>
    </location>
</feature>
<protein>
    <submittedName>
        <fullName evidence="4">Ricin B lectin</fullName>
    </submittedName>
</protein>
<gene>
    <name evidence="4" type="ordered locus">Caci_4874</name>
</gene>
<dbReference type="eggNOG" id="COG5520">
    <property type="taxonomic scope" value="Bacteria"/>
</dbReference>
<keyword evidence="5" id="KW-1185">Reference proteome</keyword>
<dbReference type="PANTHER" id="PTHR36453:SF1">
    <property type="entry name" value="RIGHT HANDED BETA HELIX DOMAIN-CONTAINING PROTEIN"/>
    <property type="match status" value="1"/>
</dbReference>
<dbReference type="PROSITE" id="PS50231">
    <property type="entry name" value="RICIN_B_LECTIN"/>
    <property type="match status" value="1"/>
</dbReference>
<dbReference type="Gene3D" id="2.80.10.50">
    <property type="match status" value="1"/>
</dbReference>
<dbReference type="Pfam" id="PF17996">
    <property type="entry name" value="CE2_N"/>
    <property type="match status" value="1"/>
</dbReference>
<dbReference type="PANTHER" id="PTHR36453">
    <property type="entry name" value="SECRETED PROTEIN-RELATED"/>
    <property type="match status" value="1"/>
</dbReference>
<accession>C7Q1K5</accession>
<dbReference type="eggNOG" id="COG0265">
    <property type="taxonomic scope" value="Bacteria"/>
</dbReference>
<dbReference type="InterPro" id="IPR035992">
    <property type="entry name" value="Ricin_B-like_lectins"/>
</dbReference>
<dbReference type="KEGG" id="cai:Caci_4874"/>
<dbReference type="eggNOG" id="COG4733">
    <property type="taxonomic scope" value="Bacteria"/>
</dbReference>
<evidence type="ECO:0000313" key="4">
    <source>
        <dbReference type="EMBL" id="ACU73734.1"/>
    </source>
</evidence>
<feature type="domain" description="Ricin B lectin" evidence="3">
    <location>
        <begin position="912"/>
        <end position="1048"/>
    </location>
</feature>
<dbReference type="SMART" id="SM00458">
    <property type="entry name" value="RICIN"/>
    <property type="match status" value="1"/>
</dbReference>
<proteinExistence type="predicted"/>
<dbReference type="InterPro" id="IPR000772">
    <property type="entry name" value="Ricin_B_lectin"/>
</dbReference>
<dbReference type="GO" id="GO:0030246">
    <property type="term" value="F:carbohydrate binding"/>
    <property type="evidence" value="ECO:0007669"/>
    <property type="project" value="UniProtKB-KW"/>
</dbReference>
<dbReference type="InterPro" id="IPR040794">
    <property type="entry name" value="CE2_N"/>
</dbReference>